<dbReference type="EMBL" id="BNCI01000001">
    <property type="protein sequence ID" value="GHF11482.1"/>
    <property type="molecule type" value="Genomic_DNA"/>
</dbReference>
<keyword evidence="2" id="KW-0808">Transferase</keyword>
<reference evidence="4" key="1">
    <citation type="journal article" date="2014" name="Int. J. Syst. Evol. Microbiol.">
        <title>Complete genome sequence of Corynebacterium casei LMG S-19264T (=DSM 44701T), isolated from a smear-ripened cheese.</title>
        <authorList>
            <consortium name="US DOE Joint Genome Institute (JGI-PGF)"/>
            <person name="Walter F."/>
            <person name="Albersmeier A."/>
            <person name="Kalinowski J."/>
            <person name="Ruckert C."/>
        </authorList>
    </citation>
    <scope>NUCLEOTIDE SEQUENCE</scope>
    <source>
        <strain evidence="4">KCTC 42590</strain>
    </source>
</reference>
<gene>
    <name evidence="2 4" type="primary">selU</name>
    <name evidence="4" type="ORF">GCM10017044_01560</name>
</gene>
<dbReference type="InterPro" id="IPR058840">
    <property type="entry name" value="AAA_SelU"/>
</dbReference>
<comment type="catalytic activity">
    <reaction evidence="2">
        <text>5-methylaminomethyl-2-thiouridine(34) in tRNA + (2E)-geranyl diphosphate = 5-methylaminomethyl-S-(2E)-geranyl-thiouridine(34) in tRNA + diphosphate</text>
        <dbReference type="Rhea" id="RHEA:14085"/>
        <dbReference type="Rhea" id="RHEA-COMP:10195"/>
        <dbReference type="Rhea" id="RHEA-COMP:14654"/>
        <dbReference type="ChEBI" id="CHEBI:33019"/>
        <dbReference type="ChEBI" id="CHEBI:58057"/>
        <dbReference type="ChEBI" id="CHEBI:74455"/>
        <dbReference type="ChEBI" id="CHEBI:140632"/>
    </reaction>
</comment>
<proteinExistence type="inferred from homology"/>
<dbReference type="NCBIfam" id="NF008751">
    <property type="entry name" value="PRK11784.1-3"/>
    <property type="match status" value="1"/>
</dbReference>
<evidence type="ECO:0000256" key="2">
    <source>
        <dbReference type="HAMAP-Rule" id="MF_01622"/>
    </source>
</evidence>
<evidence type="ECO:0000256" key="1">
    <source>
        <dbReference type="ARBA" id="ARBA00023266"/>
    </source>
</evidence>
<comment type="catalytic activity">
    <reaction evidence="2">
        <text>5-methylaminomethyl-2-(Se-phospho)selenouridine(34) in tRNA + H2O = 5-methylaminomethyl-2-selenouridine(34) in tRNA + phosphate</text>
        <dbReference type="Rhea" id="RHEA:60176"/>
        <dbReference type="Rhea" id="RHEA-COMP:10196"/>
        <dbReference type="Rhea" id="RHEA-COMP:15523"/>
        <dbReference type="ChEBI" id="CHEBI:15377"/>
        <dbReference type="ChEBI" id="CHEBI:43474"/>
        <dbReference type="ChEBI" id="CHEBI:82743"/>
        <dbReference type="ChEBI" id="CHEBI:143702"/>
    </reaction>
</comment>
<comment type="catalytic activity">
    <reaction evidence="2">
        <text>5-methylaminomethyl-S-(2E)-geranyl-thiouridine(34) in tRNA + selenophosphate + H(+) = 5-methylaminomethyl-2-(Se-phospho)selenouridine(34) in tRNA + (2E)-thiogeraniol</text>
        <dbReference type="Rhea" id="RHEA:60172"/>
        <dbReference type="Rhea" id="RHEA-COMP:14654"/>
        <dbReference type="Rhea" id="RHEA-COMP:15523"/>
        <dbReference type="ChEBI" id="CHEBI:15378"/>
        <dbReference type="ChEBI" id="CHEBI:16144"/>
        <dbReference type="ChEBI" id="CHEBI:140632"/>
        <dbReference type="ChEBI" id="CHEBI:143702"/>
        <dbReference type="ChEBI" id="CHEBI:143703"/>
    </reaction>
</comment>
<dbReference type="PANTHER" id="PTHR30401:SF0">
    <property type="entry name" value="TRNA 2-SELENOURIDINE SYNTHASE"/>
    <property type="match status" value="1"/>
</dbReference>
<evidence type="ECO:0000313" key="5">
    <source>
        <dbReference type="Proteomes" id="UP000630923"/>
    </source>
</evidence>
<dbReference type="NCBIfam" id="NF008750">
    <property type="entry name" value="PRK11784.1-2"/>
    <property type="match status" value="1"/>
</dbReference>
<name>A0A919AJQ4_9PROT</name>
<dbReference type="HAMAP" id="MF_01622">
    <property type="entry name" value="tRNA_sel_U_synth"/>
    <property type="match status" value="1"/>
</dbReference>
<protein>
    <recommendedName>
        <fullName evidence="2">tRNA 2-selenouridine synthase</fullName>
        <ecNumber evidence="2">2.9.1.3</ecNumber>
    </recommendedName>
</protein>
<dbReference type="Gene3D" id="3.40.250.10">
    <property type="entry name" value="Rhodanese-like domain"/>
    <property type="match status" value="1"/>
</dbReference>
<reference evidence="4" key="2">
    <citation type="submission" date="2020-09" db="EMBL/GenBank/DDBJ databases">
        <authorList>
            <person name="Sun Q."/>
            <person name="Kim S."/>
        </authorList>
    </citation>
    <scope>NUCLEOTIDE SEQUENCE</scope>
    <source>
        <strain evidence="4">KCTC 42590</strain>
    </source>
</reference>
<dbReference type="GO" id="GO:0002098">
    <property type="term" value="P:tRNA wobble uridine modification"/>
    <property type="evidence" value="ECO:0007669"/>
    <property type="project" value="UniProtKB-UniRule"/>
</dbReference>
<comment type="similarity">
    <text evidence="2">Belongs to the SelU family.</text>
</comment>
<sequence length="364" mass="41406">MKRPDTSAYLDLFLKDVPLIDLRAPVEFAKGAFPTAVNLPLMLDDERESVGIEYKEHGQEAAIRLGHSLVTGMVKENRLAAWKAFIDENPEGYLYCFRGGLRSQLSQQWMKEAGLPYPLVKGGYKALRRYLIDSIDEIVTRQAFFIIAGRTGVGKTDFLQPFPTAIDLEGLAQHRGSSFGRRISGQPTQINFENTLAIKLLKIRHGYPDKPILVEDESNRIGGITLPLSLVSRMKEWPLVILDEPLESRVERIHRDYVVLLTEEYIQNFGDGGLAAYGDFMRQSFARIKNRLGGVNYKHLTTLLEDALLAQEKGDNHSHKDWIRDLLLNYYDPMYDYQLSRKDNPIVFSGHPEEAAVFCREQCA</sequence>
<evidence type="ECO:0000259" key="3">
    <source>
        <dbReference type="PROSITE" id="PS50206"/>
    </source>
</evidence>
<feature type="active site" description="S-selanylcysteine intermediate" evidence="2">
    <location>
        <position position="96"/>
    </location>
</feature>
<dbReference type="GO" id="GO:0016765">
    <property type="term" value="F:transferase activity, transferring alkyl or aryl (other than methyl) groups"/>
    <property type="evidence" value="ECO:0007669"/>
    <property type="project" value="UniProtKB-UniRule"/>
</dbReference>
<dbReference type="PROSITE" id="PS50206">
    <property type="entry name" value="RHODANESE_3"/>
    <property type="match status" value="1"/>
</dbReference>
<dbReference type="SMART" id="SM00450">
    <property type="entry name" value="RHOD"/>
    <property type="match status" value="1"/>
</dbReference>
<organism evidence="4 5">
    <name type="scientific">Kordiimonas sediminis</name>
    <dbReference type="NCBI Taxonomy" id="1735581"/>
    <lineage>
        <taxon>Bacteria</taxon>
        <taxon>Pseudomonadati</taxon>
        <taxon>Pseudomonadota</taxon>
        <taxon>Alphaproteobacteria</taxon>
        <taxon>Kordiimonadales</taxon>
        <taxon>Kordiimonadaceae</taxon>
        <taxon>Kordiimonas</taxon>
    </lineage>
</organism>
<evidence type="ECO:0000313" key="4">
    <source>
        <dbReference type="EMBL" id="GHF11482.1"/>
    </source>
</evidence>
<dbReference type="NCBIfam" id="TIGR03167">
    <property type="entry name" value="tRNA_sel_U_synt"/>
    <property type="match status" value="1"/>
</dbReference>
<dbReference type="InterPro" id="IPR017582">
    <property type="entry name" value="SelU"/>
</dbReference>
<keyword evidence="5" id="KW-1185">Reference proteome</keyword>
<dbReference type="Proteomes" id="UP000630923">
    <property type="component" value="Unassembled WGS sequence"/>
</dbReference>
<dbReference type="InterPro" id="IPR001763">
    <property type="entry name" value="Rhodanese-like_dom"/>
</dbReference>
<keyword evidence="1 2" id="KW-0711">Selenium</keyword>
<dbReference type="InterPro" id="IPR036873">
    <property type="entry name" value="Rhodanese-like_dom_sf"/>
</dbReference>
<comment type="catalytic activity">
    <reaction evidence="2">
        <text>5-methylaminomethyl-2-thiouridine(34) in tRNA + selenophosphate + (2E)-geranyl diphosphate + H2O + H(+) = 5-methylaminomethyl-2-selenouridine(34) in tRNA + (2E)-thiogeraniol + phosphate + diphosphate</text>
        <dbReference type="Rhea" id="RHEA:42716"/>
        <dbReference type="Rhea" id="RHEA-COMP:10195"/>
        <dbReference type="Rhea" id="RHEA-COMP:10196"/>
        <dbReference type="ChEBI" id="CHEBI:15377"/>
        <dbReference type="ChEBI" id="CHEBI:15378"/>
        <dbReference type="ChEBI" id="CHEBI:16144"/>
        <dbReference type="ChEBI" id="CHEBI:33019"/>
        <dbReference type="ChEBI" id="CHEBI:43474"/>
        <dbReference type="ChEBI" id="CHEBI:58057"/>
        <dbReference type="ChEBI" id="CHEBI:74455"/>
        <dbReference type="ChEBI" id="CHEBI:82743"/>
        <dbReference type="ChEBI" id="CHEBI:143703"/>
        <dbReference type="EC" id="2.9.1.3"/>
    </reaction>
</comment>
<comment type="caution">
    <text evidence="4">The sequence shown here is derived from an EMBL/GenBank/DDBJ whole genome shotgun (WGS) entry which is preliminary data.</text>
</comment>
<dbReference type="Pfam" id="PF26341">
    <property type="entry name" value="AAA_SelU"/>
    <property type="match status" value="1"/>
</dbReference>
<dbReference type="AlphaFoldDB" id="A0A919AJQ4"/>
<dbReference type="SUPFAM" id="SSF52821">
    <property type="entry name" value="Rhodanese/Cell cycle control phosphatase"/>
    <property type="match status" value="1"/>
</dbReference>
<comment type="subunit">
    <text evidence="2">Monomer.</text>
</comment>
<comment type="function">
    <text evidence="2">Involved in the post-transcriptional modification of the uridine at the wobble position (U34) of tRNA(Lys), tRNA(Glu) and tRNA(Gln). Catalyzes the conversion of 2-thiouridine (S2U-RNA) to 2-selenouridine (Se2U-RNA). Acts in a two-step process involving geranylation of 2-thiouridine (S2U) to S-geranyl-2-thiouridine (geS2U) and subsequent selenation of the latter derivative to 2-selenouridine (Se2U) in the tRNA chain.</text>
</comment>
<accession>A0A919AJQ4</accession>
<dbReference type="RefSeq" id="WP_191249659.1">
    <property type="nucleotide sequence ID" value="NZ_BNCI01000001.1"/>
</dbReference>
<dbReference type="PANTHER" id="PTHR30401">
    <property type="entry name" value="TRNA 2-SELENOURIDINE SYNTHASE"/>
    <property type="match status" value="1"/>
</dbReference>
<feature type="domain" description="Rhodanese" evidence="3">
    <location>
        <begin position="13"/>
        <end position="136"/>
    </location>
</feature>
<dbReference type="GO" id="GO:0043828">
    <property type="term" value="F:tRNA 2-selenouridine synthase activity"/>
    <property type="evidence" value="ECO:0007669"/>
    <property type="project" value="UniProtKB-EC"/>
</dbReference>
<dbReference type="EC" id="2.9.1.3" evidence="2"/>